<dbReference type="RefSeq" id="WP_018383434.1">
    <property type="nucleotide sequence ID" value="NZ_LLZU01000012.1"/>
</dbReference>
<comment type="catalytic activity">
    <reaction evidence="14">
        <text>D-maltose + ATP = alpha-maltose 1-phosphate + ADP + H(+)</text>
        <dbReference type="Rhea" id="RHEA:31915"/>
        <dbReference type="ChEBI" id="CHEBI:15378"/>
        <dbReference type="ChEBI" id="CHEBI:17306"/>
        <dbReference type="ChEBI" id="CHEBI:30616"/>
        <dbReference type="ChEBI" id="CHEBI:63576"/>
        <dbReference type="ChEBI" id="CHEBI:456216"/>
        <dbReference type="EC" id="2.7.1.175"/>
    </reaction>
</comment>
<evidence type="ECO:0000256" key="5">
    <source>
        <dbReference type="ARBA" id="ARBA00013882"/>
    </source>
</evidence>
<evidence type="ECO:0000256" key="10">
    <source>
        <dbReference type="ARBA" id="ARBA00022840"/>
    </source>
</evidence>
<dbReference type="Pfam" id="PF18085">
    <property type="entry name" value="Mak_N_cap"/>
    <property type="match status" value="1"/>
</dbReference>
<keyword evidence="7" id="KW-0808">Transferase</keyword>
<dbReference type="InterPro" id="IPR040999">
    <property type="entry name" value="Mak_N_cap"/>
</dbReference>
<dbReference type="GO" id="GO:0005978">
    <property type="term" value="P:glycogen biosynthetic process"/>
    <property type="evidence" value="ECO:0007669"/>
    <property type="project" value="UniProtKB-UniPathway"/>
</dbReference>
<evidence type="ECO:0000256" key="13">
    <source>
        <dbReference type="ARBA" id="ARBA00031251"/>
    </source>
</evidence>
<evidence type="ECO:0000256" key="14">
    <source>
        <dbReference type="ARBA" id="ARBA00049067"/>
    </source>
</evidence>
<dbReference type="InterPro" id="IPR011009">
    <property type="entry name" value="Kinase-like_dom_sf"/>
</dbReference>
<dbReference type="Gene3D" id="3.90.1200.10">
    <property type="match status" value="1"/>
</dbReference>
<dbReference type="Proteomes" id="UP000050867">
    <property type="component" value="Unassembled WGS sequence"/>
</dbReference>
<keyword evidence="11" id="KW-0320">Glycogen biosynthesis</keyword>
<evidence type="ECO:0000256" key="9">
    <source>
        <dbReference type="ARBA" id="ARBA00022777"/>
    </source>
</evidence>
<dbReference type="EMBL" id="LLZU01000012">
    <property type="protein sequence ID" value="KRV49419.1"/>
    <property type="molecule type" value="Genomic_DNA"/>
</dbReference>
<sequence>MSDISSTRAVTPRPRSSPTGAPGTDLLDAVLPLVTRWLPRQRWFAGKGRPITGLGVLAATELADPRGGGPGLLHLLLRVEQPGPAGAAADGDCYQMLLGTRAQAPAVLADSLLGRIEGGRHDGLVVLDALHDPQLAALLLTLLSRGGPVDALRFHRRPGADVPTHLPARVGTAEQSNTSVVYGDALILKVFRRISAGTNPDLELSLALAEAGSARVPTPLAWFDTPWPGAVGPAGPVATLGLLQRYLPGAADGWELALSSVPAQDFTAESFLLGAATAEVHTVLARTLPRVTLDAPLIDQLAGEMAQRLDAAAAAVPALTPYRSALRSAFADLADLGRRGRVLTAQRIHGDLHLGQALRTPEGWVLLDFEGEPARPLEERRRPQPAVRDVAAMLRSFDYAARHHGAGAHADVWAEHNRSAFCAGYAAVGDQDPHTEDVLLRAFETDKAVYEVLYEARHRPSWLPIPMSAVHRLATPSS</sequence>
<feature type="region of interest" description="Disordered" evidence="15">
    <location>
        <begin position="1"/>
        <end position="24"/>
    </location>
</feature>
<feature type="compositionally biased region" description="Polar residues" evidence="15">
    <location>
        <begin position="1"/>
        <end position="19"/>
    </location>
</feature>
<evidence type="ECO:0000256" key="6">
    <source>
        <dbReference type="ARBA" id="ARBA00022600"/>
    </source>
</evidence>
<dbReference type="SUPFAM" id="SSF56112">
    <property type="entry name" value="Protein kinase-like (PK-like)"/>
    <property type="match status" value="1"/>
</dbReference>
<dbReference type="GO" id="GO:0016301">
    <property type="term" value="F:kinase activity"/>
    <property type="evidence" value="ECO:0007669"/>
    <property type="project" value="UniProtKB-KW"/>
</dbReference>
<name>A0A0T6LTK5_WENVI</name>
<accession>A0A0T6LTK5</accession>
<dbReference type="EC" id="2.7.1.175" evidence="4"/>
<comment type="similarity">
    <text evidence="2">Belongs to the aminoglycoside phosphotransferase family.</text>
</comment>
<proteinExistence type="inferred from homology"/>
<dbReference type="eggNOG" id="COG3281">
    <property type="taxonomic scope" value="Bacteria"/>
</dbReference>
<keyword evidence="10" id="KW-0067">ATP-binding</keyword>
<keyword evidence="9 17" id="KW-0418">Kinase</keyword>
<dbReference type="OrthoDB" id="3787729at2"/>
<evidence type="ECO:0000256" key="4">
    <source>
        <dbReference type="ARBA" id="ARBA00011962"/>
    </source>
</evidence>
<evidence type="ECO:0000256" key="3">
    <source>
        <dbReference type="ARBA" id="ARBA00011245"/>
    </source>
</evidence>
<evidence type="ECO:0000259" key="16">
    <source>
        <dbReference type="Pfam" id="PF18085"/>
    </source>
</evidence>
<dbReference type="GO" id="GO:0005524">
    <property type="term" value="F:ATP binding"/>
    <property type="evidence" value="ECO:0007669"/>
    <property type="project" value="UniProtKB-KW"/>
</dbReference>
<comment type="pathway">
    <text evidence="1">Glycan biosynthesis; glycogen biosynthesis.</text>
</comment>
<organism evidence="17 18">
    <name type="scientific">Wenjunlia vitaminophila</name>
    <name type="common">Streptomyces vitaminophilus</name>
    <dbReference type="NCBI Taxonomy" id="76728"/>
    <lineage>
        <taxon>Bacteria</taxon>
        <taxon>Bacillati</taxon>
        <taxon>Actinomycetota</taxon>
        <taxon>Actinomycetes</taxon>
        <taxon>Kitasatosporales</taxon>
        <taxon>Streptomycetaceae</taxon>
        <taxon>Wenjunlia</taxon>
    </lineage>
</organism>
<keyword evidence="8" id="KW-0547">Nucleotide-binding</keyword>
<evidence type="ECO:0000313" key="17">
    <source>
        <dbReference type="EMBL" id="KRV49419.1"/>
    </source>
</evidence>
<evidence type="ECO:0000256" key="8">
    <source>
        <dbReference type="ARBA" id="ARBA00022741"/>
    </source>
</evidence>
<evidence type="ECO:0000256" key="7">
    <source>
        <dbReference type="ARBA" id="ARBA00022679"/>
    </source>
</evidence>
<feature type="domain" description="Maltokinase N-terminal cap" evidence="16">
    <location>
        <begin position="37"/>
        <end position="132"/>
    </location>
</feature>
<reference evidence="17 18" key="1">
    <citation type="submission" date="2015-10" db="EMBL/GenBank/DDBJ databases">
        <title>Draft genome sequence of pyrrolomycin-producing Streptomyces vitaminophilus.</title>
        <authorList>
            <person name="Graham D.E."/>
            <person name="Mahan K.M."/>
            <person name="Klingeman D.M."/>
            <person name="Hettich R.L."/>
            <person name="Parry R.J."/>
        </authorList>
    </citation>
    <scope>NUCLEOTIDE SEQUENCE [LARGE SCALE GENOMIC DNA]</scope>
    <source>
        <strain evidence="17 18">ATCC 31673</strain>
    </source>
</reference>
<evidence type="ECO:0000256" key="12">
    <source>
        <dbReference type="ARBA" id="ARBA00023277"/>
    </source>
</evidence>
<evidence type="ECO:0000313" key="18">
    <source>
        <dbReference type="Proteomes" id="UP000050867"/>
    </source>
</evidence>
<keyword evidence="12" id="KW-0119">Carbohydrate metabolism</keyword>
<evidence type="ECO:0000256" key="15">
    <source>
        <dbReference type="SAM" id="MobiDB-lite"/>
    </source>
</evidence>
<evidence type="ECO:0000256" key="2">
    <source>
        <dbReference type="ARBA" id="ARBA00006219"/>
    </source>
</evidence>
<evidence type="ECO:0000256" key="1">
    <source>
        <dbReference type="ARBA" id="ARBA00004964"/>
    </source>
</evidence>
<protein>
    <recommendedName>
        <fullName evidence="5">Maltokinase</fullName>
        <ecNumber evidence="4">2.7.1.175</ecNumber>
    </recommendedName>
    <alternativeName>
        <fullName evidence="13">Maltose-1-phosphate synthase</fullName>
    </alternativeName>
</protein>
<gene>
    <name evidence="17" type="ORF">AQ490_20770</name>
</gene>
<evidence type="ECO:0000256" key="11">
    <source>
        <dbReference type="ARBA" id="ARBA00023056"/>
    </source>
</evidence>
<keyword evidence="18" id="KW-1185">Reference proteome</keyword>
<dbReference type="STRING" id="76728.AQ490_20770"/>
<comment type="subunit">
    <text evidence="3">Monomer.</text>
</comment>
<comment type="caution">
    <text evidence="17">The sequence shown here is derived from an EMBL/GenBank/DDBJ whole genome shotgun (WGS) entry which is preliminary data.</text>
</comment>
<keyword evidence="6" id="KW-0321">Glycogen metabolism</keyword>
<dbReference type="UniPathway" id="UPA00164"/>
<dbReference type="AlphaFoldDB" id="A0A0T6LTK5"/>